<feature type="transmembrane region" description="Helical" evidence="1">
    <location>
        <begin position="85"/>
        <end position="101"/>
    </location>
</feature>
<reference evidence="3 5" key="1">
    <citation type="journal article" date="2019" name="Emerg. Microbes Infect.">
        <title>Comprehensive subspecies identification of 175 nontuberculous mycobacteria species based on 7547 genomic profiles.</title>
        <authorList>
            <person name="Matsumoto Y."/>
            <person name="Kinjo T."/>
            <person name="Motooka D."/>
            <person name="Nabeya D."/>
            <person name="Jung N."/>
            <person name="Uechi K."/>
            <person name="Horii T."/>
            <person name="Iida T."/>
            <person name="Fujita J."/>
            <person name="Nakamura S."/>
        </authorList>
    </citation>
    <scope>NUCLEOTIDE SEQUENCE [LARGE SCALE GENOMIC DNA]</scope>
    <source>
        <strain evidence="3 5">JCM 12375</strain>
    </source>
</reference>
<accession>A0AAI8TVI3</accession>
<evidence type="ECO:0000313" key="6">
    <source>
        <dbReference type="Proteomes" id="UP001241092"/>
    </source>
</evidence>
<name>A0AAI8TVI3_MYCME</name>
<reference evidence="4" key="3">
    <citation type="submission" date="2023-03" db="EMBL/GenBank/DDBJ databases">
        <title>Draft genome sequence of a Mycolicibacterium mageritense strain H4_3_1 isolated from a hybrid biological-inorganic system reactor.</title>
        <authorList>
            <person name="Feng X."/>
            <person name="Kazama D."/>
            <person name="Sato K."/>
            <person name="Kobayashi H."/>
        </authorList>
    </citation>
    <scope>NUCLEOTIDE SEQUENCE</scope>
    <source>
        <strain evidence="4">H4_3_1</strain>
    </source>
</reference>
<protein>
    <submittedName>
        <fullName evidence="3">Membrane protein</fullName>
    </submittedName>
</protein>
<evidence type="ECO:0000313" key="5">
    <source>
        <dbReference type="Proteomes" id="UP000465622"/>
    </source>
</evidence>
<sequence>MMFARVRRPSEFLVVGVLAGLAALLLWDTLTAPKQAMERGPLGPSAFPIMVGCMLLACAVGIAVDLLRGGQGEPEEGSVEDRSDWVTWAVILGAVLLVAVAVEPLGWVLAGGAMFYLCVYAFGSRKHIRDLVVSTVMALGSFYFFYSVLGINLPAGVLEGIL</sequence>
<evidence type="ECO:0000313" key="4">
    <source>
        <dbReference type="EMBL" id="BDY29744.1"/>
    </source>
</evidence>
<dbReference type="Proteomes" id="UP000465622">
    <property type="component" value="Chromosome"/>
</dbReference>
<organism evidence="4 6">
    <name type="scientific">Mycolicibacterium mageritense</name>
    <name type="common">Mycobacterium mageritense</name>
    <dbReference type="NCBI Taxonomy" id="53462"/>
    <lineage>
        <taxon>Bacteria</taxon>
        <taxon>Bacillati</taxon>
        <taxon>Actinomycetota</taxon>
        <taxon>Actinomycetes</taxon>
        <taxon>Mycobacteriales</taxon>
        <taxon>Mycobacteriaceae</taxon>
        <taxon>Mycolicibacterium</taxon>
    </lineage>
</organism>
<evidence type="ECO:0000256" key="1">
    <source>
        <dbReference type="SAM" id="Phobius"/>
    </source>
</evidence>
<keyword evidence="1" id="KW-0472">Membrane</keyword>
<dbReference type="EMBL" id="AP022567">
    <property type="protein sequence ID" value="BBX34800.1"/>
    <property type="molecule type" value="Genomic_DNA"/>
</dbReference>
<dbReference type="EMBL" id="AP027452">
    <property type="protein sequence ID" value="BDY29744.1"/>
    <property type="molecule type" value="Genomic_DNA"/>
</dbReference>
<feature type="transmembrane region" description="Helical" evidence="1">
    <location>
        <begin position="47"/>
        <end position="64"/>
    </location>
</feature>
<keyword evidence="5" id="KW-1185">Reference proteome</keyword>
<gene>
    <name evidence="4" type="ORF">hbim_03684</name>
    <name evidence="3" type="ORF">MMAGJ_40820</name>
</gene>
<dbReference type="InterPro" id="IPR009936">
    <property type="entry name" value="DUF1468"/>
</dbReference>
<dbReference type="Proteomes" id="UP001241092">
    <property type="component" value="Chromosome"/>
</dbReference>
<dbReference type="AlphaFoldDB" id="A0AAI8TVI3"/>
<keyword evidence="1" id="KW-1133">Transmembrane helix</keyword>
<feature type="domain" description="DUF1468" evidence="2">
    <location>
        <begin position="14"/>
        <end position="154"/>
    </location>
</feature>
<feature type="transmembrane region" description="Helical" evidence="1">
    <location>
        <begin position="131"/>
        <end position="153"/>
    </location>
</feature>
<reference evidence="3" key="2">
    <citation type="submission" date="2020-02" db="EMBL/GenBank/DDBJ databases">
        <authorList>
            <person name="Matsumoto Y."/>
            <person name="Motooka D."/>
            <person name="Nakamura S."/>
        </authorList>
    </citation>
    <scope>NUCLEOTIDE SEQUENCE</scope>
    <source>
        <strain evidence="3">JCM 12375</strain>
    </source>
</reference>
<proteinExistence type="predicted"/>
<keyword evidence="1" id="KW-0812">Transmembrane</keyword>
<dbReference type="Pfam" id="PF07331">
    <property type="entry name" value="TctB"/>
    <property type="match status" value="1"/>
</dbReference>
<evidence type="ECO:0000313" key="3">
    <source>
        <dbReference type="EMBL" id="BBX34800.1"/>
    </source>
</evidence>
<feature type="transmembrane region" description="Helical" evidence="1">
    <location>
        <begin position="107"/>
        <end position="124"/>
    </location>
</feature>
<evidence type="ECO:0000259" key="2">
    <source>
        <dbReference type="Pfam" id="PF07331"/>
    </source>
</evidence>